<accession>A0A915HQ57</accession>
<sequence length="22" mass="2649">MTIPFSCQWLENTFLAYVILKM</sequence>
<dbReference type="Proteomes" id="UP000887565">
    <property type="component" value="Unplaced"/>
</dbReference>
<evidence type="ECO:0000313" key="2">
    <source>
        <dbReference type="WBParaSite" id="nRc.2.0.1.t03854-RA"/>
    </source>
</evidence>
<dbReference type="WBParaSite" id="nRc.2.0.1.t03854-RA">
    <property type="protein sequence ID" value="nRc.2.0.1.t03854-RA"/>
    <property type="gene ID" value="nRc.2.0.1.g03854"/>
</dbReference>
<protein>
    <submittedName>
        <fullName evidence="2">Uncharacterized protein</fullName>
    </submittedName>
</protein>
<proteinExistence type="predicted"/>
<reference evidence="2" key="1">
    <citation type="submission" date="2022-11" db="UniProtKB">
        <authorList>
            <consortium name="WormBaseParasite"/>
        </authorList>
    </citation>
    <scope>IDENTIFICATION</scope>
</reference>
<keyword evidence="1" id="KW-1185">Reference proteome</keyword>
<name>A0A915HQ57_ROMCU</name>
<organism evidence="1 2">
    <name type="scientific">Romanomermis culicivorax</name>
    <name type="common">Nematode worm</name>
    <dbReference type="NCBI Taxonomy" id="13658"/>
    <lineage>
        <taxon>Eukaryota</taxon>
        <taxon>Metazoa</taxon>
        <taxon>Ecdysozoa</taxon>
        <taxon>Nematoda</taxon>
        <taxon>Enoplea</taxon>
        <taxon>Dorylaimia</taxon>
        <taxon>Mermithida</taxon>
        <taxon>Mermithoidea</taxon>
        <taxon>Mermithidae</taxon>
        <taxon>Romanomermis</taxon>
    </lineage>
</organism>
<dbReference type="AlphaFoldDB" id="A0A915HQ57"/>
<evidence type="ECO:0000313" key="1">
    <source>
        <dbReference type="Proteomes" id="UP000887565"/>
    </source>
</evidence>